<dbReference type="Proteomes" id="UP000191554">
    <property type="component" value="Unassembled WGS sequence"/>
</dbReference>
<evidence type="ECO:0000313" key="2">
    <source>
        <dbReference type="EMBL" id="OPX44992.1"/>
    </source>
</evidence>
<dbReference type="RefSeq" id="WP_080063674.1">
    <property type="nucleotide sequence ID" value="NZ_MZGX01000006.1"/>
</dbReference>
<evidence type="ECO:0000313" key="3">
    <source>
        <dbReference type="Proteomes" id="UP000191554"/>
    </source>
</evidence>
<evidence type="ECO:0000256" key="1">
    <source>
        <dbReference type="SAM" id="SignalP"/>
    </source>
</evidence>
<keyword evidence="1" id="KW-0732">Signal</keyword>
<name>A0A1V4SM76_RUMHU</name>
<keyword evidence="3" id="KW-1185">Reference proteome</keyword>
<feature type="chain" id="PRO_5013138846" evidence="1">
    <location>
        <begin position="39"/>
        <end position="177"/>
    </location>
</feature>
<comment type="caution">
    <text evidence="2">The sequence shown here is derived from an EMBL/GenBank/DDBJ whole genome shotgun (WGS) entry which is preliminary data.</text>
</comment>
<feature type="signal peptide" evidence="1">
    <location>
        <begin position="1"/>
        <end position="38"/>
    </location>
</feature>
<protein>
    <submittedName>
        <fullName evidence="2">Uncharacterized protein</fullName>
    </submittedName>
</protein>
<proteinExistence type="predicted"/>
<gene>
    <name evidence="2" type="ORF">CLHUN_12240</name>
</gene>
<reference evidence="2 3" key="1">
    <citation type="submission" date="2017-03" db="EMBL/GenBank/DDBJ databases">
        <title>Genome sequence of Clostridium hungatei DSM 14427.</title>
        <authorList>
            <person name="Poehlein A."/>
            <person name="Daniel R."/>
        </authorList>
    </citation>
    <scope>NUCLEOTIDE SEQUENCE [LARGE SCALE GENOMIC DNA]</scope>
    <source>
        <strain evidence="2 3">DSM 14427</strain>
    </source>
</reference>
<dbReference type="OrthoDB" id="2442444at2"/>
<dbReference type="EMBL" id="MZGX01000006">
    <property type="protein sequence ID" value="OPX44992.1"/>
    <property type="molecule type" value="Genomic_DNA"/>
</dbReference>
<organism evidence="2 3">
    <name type="scientific">Ruminiclostridium hungatei</name>
    <name type="common">Clostridium hungatei</name>
    <dbReference type="NCBI Taxonomy" id="48256"/>
    <lineage>
        <taxon>Bacteria</taxon>
        <taxon>Bacillati</taxon>
        <taxon>Bacillota</taxon>
        <taxon>Clostridia</taxon>
        <taxon>Eubacteriales</taxon>
        <taxon>Oscillospiraceae</taxon>
        <taxon>Ruminiclostridium</taxon>
    </lineage>
</organism>
<dbReference type="AlphaFoldDB" id="A0A1V4SM76"/>
<sequence length="177" mass="19023">MNTYKVKKFFGGKTAIGRCCIAILLLATLLIPSIPVNAAAGDYLTDIVNSPLQQSVRLAEPSPAAPGGRGYTEPLKVCALNSQGRPLINFPVTFEDITKHPYITVVMPGTNQSKITVYTDNNGIASAVSTNPNFIGKGFQIYSSFPGIRQTIQIKASAPGMNSIIFSITVSTYLYPY</sequence>
<accession>A0A1V4SM76</accession>
<dbReference type="STRING" id="48256.CLHUN_12240"/>